<comment type="caution">
    <text evidence="1">The sequence shown here is derived from an EMBL/GenBank/DDBJ whole genome shotgun (WGS) entry which is preliminary data.</text>
</comment>
<dbReference type="RefSeq" id="WP_344608494.1">
    <property type="nucleotide sequence ID" value="NZ_BAAAHE010000045.1"/>
</dbReference>
<keyword evidence="2" id="KW-1185">Reference proteome</keyword>
<name>A0ABN1H906_9ACTN</name>
<keyword evidence="1" id="KW-0808">Transferase</keyword>
<proteinExistence type="predicted"/>
<evidence type="ECO:0000313" key="1">
    <source>
        <dbReference type="EMBL" id="GAA0633717.1"/>
    </source>
</evidence>
<reference evidence="1 2" key="1">
    <citation type="journal article" date="2019" name="Int. J. Syst. Evol. Microbiol.">
        <title>The Global Catalogue of Microorganisms (GCM) 10K type strain sequencing project: providing services to taxonomists for standard genome sequencing and annotation.</title>
        <authorList>
            <consortium name="The Broad Institute Genomics Platform"/>
            <consortium name="The Broad Institute Genome Sequencing Center for Infectious Disease"/>
            <person name="Wu L."/>
            <person name="Ma J."/>
        </authorList>
    </citation>
    <scope>NUCLEOTIDE SEQUENCE [LARGE SCALE GENOMIC DNA]</scope>
    <source>
        <strain evidence="1 2">JCM 10671</strain>
    </source>
</reference>
<dbReference type="SUPFAM" id="SSF56214">
    <property type="entry name" value="4'-phosphopantetheinyl transferase"/>
    <property type="match status" value="2"/>
</dbReference>
<sequence>MTSPEPLHLPEGEVAVWWAHARPRSAGLLTLLDPIESTRLAALPRAGDRDRFASAHILTRLVLAAYLYAYTDDLLLRATCRTCGAEGHGKPGFHTLDDPLYHYSLAYAGARVGVAIARVPVGLDVVVMTDDRPHPAALGWARTEALLKATGHGLTVPPDDVRITGPEEEPALLDWADGPDPKDVQLADLAPGAGHVAALAVLTADVIDPERNLPLRVTEHDGEPLIAAAEPPSIA</sequence>
<accession>A0ABN1H906</accession>
<dbReference type="EMBL" id="BAAAHE010000045">
    <property type="protein sequence ID" value="GAA0633717.1"/>
    <property type="molecule type" value="Genomic_DNA"/>
</dbReference>
<evidence type="ECO:0000313" key="2">
    <source>
        <dbReference type="Proteomes" id="UP001500957"/>
    </source>
</evidence>
<organism evidence="1 2">
    <name type="scientific">Sporichthya brevicatena</name>
    <dbReference type="NCBI Taxonomy" id="171442"/>
    <lineage>
        <taxon>Bacteria</taxon>
        <taxon>Bacillati</taxon>
        <taxon>Actinomycetota</taxon>
        <taxon>Actinomycetes</taxon>
        <taxon>Sporichthyales</taxon>
        <taxon>Sporichthyaceae</taxon>
        <taxon>Sporichthya</taxon>
    </lineage>
</organism>
<dbReference type="Proteomes" id="UP001500957">
    <property type="component" value="Unassembled WGS sequence"/>
</dbReference>
<dbReference type="InterPro" id="IPR037143">
    <property type="entry name" value="4-PPantetheinyl_Trfase_dom_sf"/>
</dbReference>
<protein>
    <submittedName>
        <fullName evidence="1">4'-phosphopantetheinyl transferase Sfp</fullName>
    </submittedName>
</protein>
<dbReference type="GO" id="GO:0016740">
    <property type="term" value="F:transferase activity"/>
    <property type="evidence" value="ECO:0007669"/>
    <property type="project" value="UniProtKB-KW"/>
</dbReference>
<dbReference type="Gene3D" id="3.90.470.20">
    <property type="entry name" value="4'-phosphopantetheinyl transferase domain"/>
    <property type="match status" value="2"/>
</dbReference>
<gene>
    <name evidence="1" type="primary">sfp</name>
    <name evidence="1" type="ORF">GCM10009547_42110</name>
</gene>